<dbReference type="EMBL" id="CACSLK010027789">
    <property type="protein sequence ID" value="CAA0829863.1"/>
    <property type="molecule type" value="Genomic_DNA"/>
</dbReference>
<dbReference type="FunFam" id="3.40.50.2000:FF:000238">
    <property type="entry name" value="Glycosyltransferase"/>
    <property type="match status" value="1"/>
</dbReference>
<keyword evidence="3 4" id="KW-0808">Transferase</keyword>
<dbReference type="PANTHER" id="PTHR48044:SF22">
    <property type="entry name" value="GLYCOSYLTRANSFERASE"/>
    <property type="match status" value="1"/>
</dbReference>
<dbReference type="GO" id="GO:0050404">
    <property type="term" value="F:zeatin O-beta-D-xylosyltransferase activity"/>
    <property type="evidence" value="ECO:0007669"/>
    <property type="project" value="UniProtKB-ARBA"/>
</dbReference>
<evidence type="ECO:0000256" key="5">
    <source>
        <dbReference type="RuleBase" id="RU362057"/>
    </source>
</evidence>
<evidence type="ECO:0000256" key="2">
    <source>
        <dbReference type="ARBA" id="ARBA00022676"/>
    </source>
</evidence>
<dbReference type="Pfam" id="PF00201">
    <property type="entry name" value="UDPGT"/>
    <property type="match status" value="1"/>
</dbReference>
<dbReference type="PANTHER" id="PTHR48044">
    <property type="entry name" value="GLYCOSYLTRANSFERASE"/>
    <property type="match status" value="1"/>
</dbReference>
<dbReference type="Gene3D" id="3.40.50.2000">
    <property type="entry name" value="Glycogen Phosphorylase B"/>
    <property type="match status" value="2"/>
</dbReference>
<evidence type="ECO:0000259" key="6">
    <source>
        <dbReference type="Pfam" id="PF26168"/>
    </source>
</evidence>
<comment type="similarity">
    <text evidence="1 4">Belongs to the UDP-glycosyltransferase family.</text>
</comment>
<evidence type="ECO:0000256" key="3">
    <source>
        <dbReference type="ARBA" id="ARBA00022679"/>
    </source>
</evidence>
<dbReference type="InterPro" id="IPR035595">
    <property type="entry name" value="UDP_glycos_trans_CS"/>
</dbReference>
<keyword evidence="8" id="KW-1185">Reference proteome</keyword>
<dbReference type="AlphaFoldDB" id="A0A9N7NH17"/>
<protein>
    <recommendedName>
        <fullName evidence="5">Glycosyltransferase</fullName>
        <ecNumber evidence="5">2.4.1.-</ecNumber>
    </recommendedName>
</protein>
<evidence type="ECO:0000256" key="4">
    <source>
        <dbReference type="RuleBase" id="RU003718"/>
    </source>
</evidence>
<evidence type="ECO:0000256" key="1">
    <source>
        <dbReference type="ARBA" id="ARBA00009995"/>
    </source>
</evidence>
<reference evidence="7" key="1">
    <citation type="submission" date="2019-12" db="EMBL/GenBank/DDBJ databases">
        <authorList>
            <person name="Scholes J."/>
        </authorList>
    </citation>
    <scope>NUCLEOTIDE SEQUENCE</scope>
</reference>
<dbReference type="CDD" id="cd03784">
    <property type="entry name" value="GT1_Gtf-like"/>
    <property type="match status" value="1"/>
</dbReference>
<dbReference type="InterPro" id="IPR058980">
    <property type="entry name" value="Glyco_transf_N"/>
</dbReference>
<dbReference type="Proteomes" id="UP001153555">
    <property type="component" value="Unassembled WGS sequence"/>
</dbReference>
<dbReference type="EC" id="2.4.1.-" evidence="5"/>
<evidence type="ECO:0000313" key="8">
    <source>
        <dbReference type="Proteomes" id="UP001153555"/>
    </source>
</evidence>
<accession>A0A9N7NH17</accession>
<proteinExistence type="inferred from homology"/>
<dbReference type="FunFam" id="3.40.50.2000:FF:000060">
    <property type="entry name" value="Glycosyltransferase"/>
    <property type="match status" value="1"/>
</dbReference>
<keyword evidence="2 4" id="KW-0328">Glycosyltransferase</keyword>
<dbReference type="PROSITE" id="PS00375">
    <property type="entry name" value="UDPGT"/>
    <property type="match status" value="1"/>
</dbReference>
<comment type="caution">
    <text evidence="7">The sequence shown here is derived from an EMBL/GenBank/DDBJ whole genome shotgun (WGS) entry which is preliminary data.</text>
</comment>
<dbReference type="InterPro" id="IPR002213">
    <property type="entry name" value="UDP_glucos_trans"/>
</dbReference>
<evidence type="ECO:0000313" key="7">
    <source>
        <dbReference type="EMBL" id="CAA0829863.1"/>
    </source>
</evidence>
<dbReference type="GO" id="GO:0009690">
    <property type="term" value="P:cytokinin metabolic process"/>
    <property type="evidence" value="ECO:0007669"/>
    <property type="project" value="UniProtKB-ARBA"/>
</dbReference>
<dbReference type="GO" id="GO:0016138">
    <property type="term" value="P:glycoside biosynthetic process"/>
    <property type="evidence" value="ECO:0007669"/>
    <property type="project" value="UniProtKB-ARBA"/>
</dbReference>
<sequence length="481" mass="53335">MAINNGNHCEEPPVAVVVVPLPAQGHLNQLLHLSRRLTSAAAGRLSVHYVAGAAHIRQAKLRALGPNSNPSPLPNIDFHELPVPPFNNPEPDPHAPTKFPSQLIPSFHATLDLRAPILAFVTELSARHKRVVVIYDSLMTYVVQDVDSVPNVESYCFWSVSAFCLQFARWDAAGRPQLPENEKETEILFRDLPGLDNCFSPEFALFRKMQRSSRKTFSGDIYNSSRVIEGPYLEYLSKGVEKQWAVGPFNPIGITGNLDSPIKNECLDWLDRQSPDGSVIFVSFGTTTSISDEQINELAIGLEKSGQKFIWALREADKGDIFTGGGERARRRPVLPDGFEERVKGWGLVAREWAPQLEILGHRAIGGFMSHCGWNSCMESMSNGVPIIAWPMHSDQPANAVLVTRVLKIGLRVKDDAVPPTENEVVRACVVEKVVRKLMASEEGDEIRRRAQEFGVAVRDCVKEGGVSSKEMDSFVSHITR</sequence>
<organism evidence="7 8">
    <name type="scientific">Striga hermonthica</name>
    <name type="common">Purple witchweed</name>
    <name type="synonym">Buchnera hermonthica</name>
    <dbReference type="NCBI Taxonomy" id="68872"/>
    <lineage>
        <taxon>Eukaryota</taxon>
        <taxon>Viridiplantae</taxon>
        <taxon>Streptophyta</taxon>
        <taxon>Embryophyta</taxon>
        <taxon>Tracheophyta</taxon>
        <taxon>Spermatophyta</taxon>
        <taxon>Magnoliopsida</taxon>
        <taxon>eudicotyledons</taxon>
        <taxon>Gunneridae</taxon>
        <taxon>Pentapetalae</taxon>
        <taxon>asterids</taxon>
        <taxon>lamiids</taxon>
        <taxon>Lamiales</taxon>
        <taxon>Orobanchaceae</taxon>
        <taxon>Buchnereae</taxon>
        <taxon>Striga</taxon>
    </lineage>
</organism>
<gene>
    <name evidence="7" type="ORF">SHERM_25376</name>
</gene>
<name>A0A9N7NH17_STRHE</name>
<feature type="domain" description="Glycosyltransferase N-terminal" evidence="6">
    <location>
        <begin position="14"/>
        <end position="251"/>
    </location>
</feature>
<dbReference type="OrthoDB" id="5835829at2759"/>
<dbReference type="SUPFAM" id="SSF53756">
    <property type="entry name" value="UDP-Glycosyltransferase/glycogen phosphorylase"/>
    <property type="match status" value="1"/>
</dbReference>
<dbReference type="Pfam" id="PF26168">
    <property type="entry name" value="Glyco_transf_N"/>
    <property type="match status" value="1"/>
</dbReference>